<dbReference type="GO" id="GO:0005524">
    <property type="term" value="F:ATP binding"/>
    <property type="evidence" value="ECO:0007669"/>
    <property type="project" value="UniProtKB-KW"/>
</dbReference>
<evidence type="ECO:0000313" key="11">
    <source>
        <dbReference type="EMBL" id="KAA6307221.1"/>
    </source>
</evidence>
<dbReference type="GO" id="GO:0006281">
    <property type="term" value="P:DNA repair"/>
    <property type="evidence" value="ECO:0007669"/>
    <property type="project" value="UniProtKB-KW"/>
</dbReference>
<proteinExistence type="predicted"/>
<sequence length="40" mass="4419">MEHDEEIIRAADYIIDIGPDAGRLGGQVVYEGDMKDLQKG</sequence>
<keyword evidence="8" id="KW-0267">Excision nuclease</keyword>
<evidence type="ECO:0000256" key="2">
    <source>
        <dbReference type="ARBA" id="ARBA00022490"/>
    </source>
</evidence>
<evidence type="ECO:0000256" key="6">
    <source>
        <dbReference type="ARBA" id="ARBA00022769"/>
    </source>
</evidence>
<name>A0A5J4PEU0_9ZZZZ</name>
<dbReference type="PANTHER" id="PTHR43152">
    <property type="entry name" value="UVRABC SYSTEM PROTEIN A"/>
    <property type="match status" value="1"/>
</dbReference>
<dbReference type="Gene3D" id="3.40.50.300">
    <property type="entry name" value="P-loop containing nucleotide triphosphate hydrolases"/>
    <property type="match status" value="1"/>
</dbReference>
<evidence type="ECO:0008006" key="12">
    <source>
        <dbReference type="Google" id="ProtNLM"/>
    </source>
</evidence>
<evidence type="ECO:0000256" key="5">
    <source>
        <dbReference type="ARBA" id="ARBA00022763"/>
    </source>
</evidence>
<feature type="non-terminal residue" evidence="11">
    <location>
        <position position="40"/>
    </location>
</feature>
<dbReference type="AlphaFoldDB" id="A0A5J4PEU0"/>
<accession>A0A5J4PEU0</accession>
<keyword evidence="4" id="KW-0547">Nucleotide-binding</keyword>
<keyword evidence="3" id="KW-0677">Repeat</keyword>
<evidence type="ECO:0000256" key="3">
    <source>
        <dbReference type="ARBA" id="ARBA00022737"/>
    </source>
</evidence>
<dbReference type="EMBL" id="SNRY01009328">
    <property type="protein sequence ID" value="KAA6307221.1"/>
    <property type="molecule type" value="Genomic_DNA"/>
</dbReference>
<keyword evidence="6" id="KW-0228">DNA excision</keyword>
<keyword evidence="10" id="KW-0234">DNA repair</keyword>
<dbReference type="GO" id="GO:0004518">
    <property type="term" value="F:nuclease activity"/>
    <property type="evidence" value="ECO:0007669"/>
    <property type="project" value="UniProtKB-KW"/>
</dbReference>
<keyword evidence="7" id="KW-0067">ATP-binding</keyword>
<dbReference type="PANTHER" id="PTHR43152:SF3">
    <property type="entry name" value="UVRABC SYSTEM PROTEIN A"/>
    <property type="match status" value="1"/>
</dbReference>
<evidence type="ECO:0000256" key="10">
    <source>
        <dbReference type="ARBA" id="ARBA00023204"/>
    </source>
</evidence>
<comment type="caution">
    <text evidence="11">The sequence shown here is derived from an EMBL/GenBank/DDBJ whole genome shotgun (WGS) entry which is preliminary data.</text>
</comment>
<dbReference type="InterPro" id="IPR027417">
    <property type="entry name" value="P-loop_NTPase"/>
</dbReference>
<protein>
    <recommendedName>
        <fullName evidence="12">UvrABC system protein A</fullName>
    </recommendedName>
</protein>
<organism evidence="11">
    <name type="scientific">termite gut metagenome</name>
    <dbReference type="NCBI Taxonomy" id="433724"/>
    <lineage>
        <taxon>unclassified sequences</taxon>
        <taxon>metagenomes</taxon>
        <taxon>organismal metagenomes</taxon>
    </lineage>
</organism>
<evidence type="ECO:0000256" key="9">
    <source>
        <dbReference type="ARBA" id="ARBA00023125"/>
    </source>
</evidence>
<keyword evidence="9" id="KW-0238">DNA-binding</keyword>
<evidence type="ECO:0000256" key="4">
    <source>
        <dbReference type="ARBA" id="ARBA00022741"/>
    </source>
</evidence>
<reference evidence="11" key="1">
    <citation type="submission" date="2019-03" db="EMBL/GenBank/DDBJ databases">
        <title>Single cell metagenomics reveals metabolic interactions within the superorganism composed of flagellate Streblomastix strix and complex community of Bacteroidetes bacteria on its surface.</title>
        <authorList>
            <person name="Treitli S.C."/>
            <person name="Kolisko M."/>
            <person name="Husnik F."/>
            <person name="Keeling P."/>
            <person name="Hampl V."/>
        </authorList>
    </citation>
    <scope>NUCLEOTIDE SEQUENCE</scope>
    <source>
        <strain evidence="11">STM</strain>
    </source>
</reference>
<dbReference type="GO" id="GO:0005737">
    <property type="term" value="C:cytoplasm"/>
    <property type="evidence" value="ECO:0007669"/>
    <property type="project" value="UniProtKB-SubCell"/>
</dbReference>
<evidence type="ECO:0000256" key="8">
    <source>
        <dbReference type="ARBA" id="ARBA00022881"/>
    </source>
</evidence>
<evidence type="ECO:0000256" key="1">
    <source>
        <dbReference type="ARBA" id="ARBA00004496"/>
    </source>
</evidence>
<dbReference type="GO" id="GO:0003677">
    <property type="term" value="F:DNA binding"/>
    <property type="evidence" value="ECO:0007669"/>
    <property type="project" value="UniProtKB-KW"/>
</dbReference>
<keyword evidence="2" id="KW-0963">Cytoplasm</keyword>
<keyword evidence="5" id="KW-0227">DNA damage</keyword>
<gene>
    <name evidence="11" type="ORF">EZS27_041110</name>
</gene>
<evidence type="ECO:0000256" key="7">
    <source>
        <dbReference type="ARBA" id="ARBA00022840"/>
    </source>
</evidence>
<comment type="subcellular location">
    <subcellularLocation>
        <location evidence="1">Cytoplasm</location>
    </subcellularLocation>
</comment>